<keyword evidence="3" id="KW-0408">Iron</keyword>
<organism evidence="7 8">
    <name type="scientific">Nocardia amamiensis</name>
    <dbReference type="NCBI Taxonomy" id="404578"/>
    <lineage>
        <taxon>Bacteria</taxon>
        <taxon>Bacillati</taxon>
        <taxon>Actinomycetota</taxon>
        <taxon>Actinomycetes</taxon>
        <taxon>Mycobacteriales</taxon>
        <taxon>Nocardiaceae</taxon>
        <taxon>Nocardia</taxon>
    </lineage>
</organism>
<dbReference type="PROSITE" id="PS51318">
    <property type="entry name" value="TAT"/>
    <property type="match status" value="1"/>
</dbReference>
<protein>
    <submittedName>
        <fullName evidence="7">Metallophosphoesterase</fullName>
    </submittedName>
</protein>
<dbReference type="PANTHER" id="PTHR42988:SF2">
    <property type="entry name" value="CYCLIC NUCLEOTIDE PHOSPHODIESTERASE CBUA0032-RELATED"/>
    <property type="match status" value="1"/>
</dbReference>
<comment type="similarity">
    <text evidence="4">Belongs to the cyclic nucleotide phosphodiesterase class-III family.</text>
</comment>
<evidence type="ECO:0000256" key="5">
    <source>
        <dbReference type="SAM" id="MobiDB-lite"/>
    </source>
</evidence>
<dbReference type="RefSeq" id="WP_195129015.1">
    <property type="nucleotide sequence ID" value="NZ_JADLQX010000005.1"/>
</dbReference>
<proteinExistence type="inferred from homology"/>
<dbReference type="SUPFAM" id="SSF56300">
    <property type="entry name" value="Metallo-dependent phosphatases"/>
    <property type="match status" value="1"/>
</dbReference>
<dbReference type="Gene3D" id="3.60.21.10">
    <property type="match status" value="1"/>
</dbReference>
<feature type="domain" description="Calcineurin-like phosphoesterase" evidence="6">
    <location>
        <begin position="153"/>
        <end position="379"/>
    </location>
</feature>
<dbReference type="InterPro" id="IPR029052">
    <property type="entry name" value="Metallo-depent_PP-like"/>
</dbReference>
<keyword evidence="2" id="KW-0378">Hydrolase</keyword>
<keyword evidence="1" id="KW-0479">Metal-binding</keyword>
<comment type="caution">
    <text evidence="7">The sequence shown here is derived from an EMBL/GenBank/DDBJ whole genome shotgun (WGS) entry which is preliminary data.</text>
</comment>
<evidence type="ECO:0000259" key="6">
    <source>
        <dbReference type="Pfam" id="PF00149"/>
    </source>
</evidence>
<evidence type="ECO:0000256" key="1">
    <source>
        <dbReference type="ARBA" id="ARBA00022723"/>
    </source>
</evidence>
<dbReference type="InterPro" id="IPR006311">
    <property type="entry name" value="TAT_signal"/>
</dbReference>
<dbReference type="EMBL" id="JADLQX010000005">
    <property type="protein sequence ID" value="MBF6297681.1"/>
    <property type="molecule type" value="Genomic_DNA"/>
</dbReference>
<keyword evidence="8" id="KW-1185">Reference proteome</keyword>
<dbReference type="Proteomes" id="UP000702209">
    <property type="component" value="Unassembled WGS sequence"/>
</dbReference>
<dbReference type="InterPro" id="IPR050884">
    <property type="entry name" value="CNP_phosphodiesterase-III"/>
</dbReference>
<gene>
    <name evidence="7" type="ORF">IU459_09005</name>
</gene>
<evidence type="ECO:0000256" key="3">
    <source>
        <dbReference type="ARBA" id="ARBA00023004"/>
    </source>
</evidence>
<dbReference type="InterPro" id="IPR004843">
    <property type="entry name" value="Calcineurin-like_PHP"/>
</dbReference>
<sequence length="492" mass="54928">MGHHEPSRRTILTALAAVAALPVGGFTLLAPQSLSMRARDLELITVSDQSVAVSWTTAAADPIGRWRPVEADTELALGPADSRKPLPVVHFDATPTAFHYVEVTGLEPGRRYRLEARSRGVRAVSGMTMRWWNDEQEHEFRTLTPPPGRLLRTIALANDLHFGEEVSGEIVAALPTGVRQEPGMDPYPEVMLDALLTDLREPDRNVDHLVLAGDLTNAGTPTESRNLRRRLDDWGNFGRDLLVCRGNHDRPRVGADWRSGRRLPGTQHHDCWGPHFLPRQRLFSYNLDGLRVIGLDTTDLDGSGGRIDAEQVSRLRSVLRDEPDQPTLVFGHHPVTRESGMTNLGGPGFVLNRHDAATLHQLYGRSPGVFLHHSGHTHRNRRTRPDTPIPVEFLEVSSIKEYPAGYSLLRLYEGGYMVTFQTTRTAAARRWSTRTRTQLFGLQPRYSLGSLADRNHVVRRDLSGVEQVSHPRKAAPAAHQCQHRGLRTAAQR</sequence>
<dbReference type="PANTHER" id="PTHR42988">
    <property type="entry name" value="PHOSPHOHYDROLASE"/>
    <property type="match status" value="1"/>
</dbReference>
<evidence type="ECO:0000313" key="8">
    <source>
        <dbReference type="Proteomes" id="UP000702209"/>
    </source>
</evidence>
<reference evidence="7 8" key="1">
    <citation type="submission" date="2020-10" db="EMBL/GenBank/DDBJ databases">
        <title>Identification of Nocardia species via Next-generation sequencing and recognition of intraspecies genetic diversity.</title>
        <authorList>
            <person name="Li P."/>
            <person name="Li P."/>
            <person name="Lu B."/>
        </authorList>
    </citation>
    <scope>NUCLEOTIDE SEQUENCE [LARGE SCALE GENOMIC DNA]</scope>
    <source>
        <strain evidence="7 8">BJ06-0157</strain>
    </source>
</reference>
<evidence type="ECO:0000313" key="7">
    <source>
        <dbReference type="EMBL" id="MBF6297681.1"/>
    </source>
</evidence>
<dbReference type="Pfam" id="PF00149">
    <property type="entry name" value="Metallophos"/>
    <property type="match status" value="1"/>
</dbReference>
<feature type="region of interest" description="Disordered" evidence="5">
    <location>
        <begin position="467"/>
        <end position="492"/>
    </location>
</feature>
<evidence type="ECO:0000256" key="4">
    <source>
        <dbReference type="ARBA" id="ARBA00025742"/>
    </source>
</evidence>
<name>A0ABS0CM83_9NOCA</name>
<evidence type="ECO:0000256" key="2">
    <source>
        <dbReference type="ARBA" id="ARBA00022801"/>
    </source>
</evidence>
<accession>A0ABS0CM83</accession>